<dbReference type="Gene3D" id="3.40.50.2000">
    <property type="entry name" value="Glycogen Phosphorylase B"/>
    <property type="match status" value="3"/>
</dbReference>
<dbReference type="PANTHER" id="PTHR46401">
    <property type="entry name" value="GLYCOSYLTRANSFERASE WBBK-RELATED"/>
    <property type="match status" value="1"/>
</dbReference>
<keyword evidence="4" id="KW-1185">Reference proteome</keyword>
<dbReference type="InterPro" id="IPR001296">
    <property type="entry name" value="Glyco_trans_1"/>
</dbReference>
<dbReference type="GO" id="GO:0009103">
    <property type="term" value="P:lipopolysaccharide biosynthetic process"/>
    <property type="evidence" value="ECO:0007669"/>
    <property type="project" value="TreeGrafter"/>
</dbReference>
<dbReference type="EMBL" id="PGGO01000023">
    <property type="protein sequence ID" value="PSH63737.1"/>
    <property type="molecule type" value="Genomic_DNA"/>
</dbReference>
<accession>A0A2P7BB77</accession>
<keyword evidence="1" id="KW-0808">Transferase</keyword>
<proteinExistence type="predicted"/>
<sequence length="802" mass="89521">MQLEAGSNMSGCGMNENEILIIFDMRCLQDSSYKYRGVGRLSANLVRSVWRLRKKYQISTLGLIDAGFPPLEEGFRCLVDEVVDNSYIVSEGRSIVFIELSPMTHDPLFVARMLNDANILRIAVVYDFIPMLKPERYLPKASDRLHYDTQLIWLSRYDHFFPISQYTADELHRILQIDPSRITNTAAPVDSAFERLFSSAVRERLPKRYVLACGGAEPRKNIECPIKAHAGSRAVQDAQVALVVSGNYPPEWQARLRDLYVGSGGKPELLFFTGFVDEGDLVAIYRDAVCVIVAAHMEGFSIPVVEGMAAGAPVIASNIPAHVELVERGDLMFSADDVQEAMAKLEMLVGDETHRASVIEDQSTRWQRFRADTIANEFWDSVGGLLTPRKPMIHFNVNRGRRPRIAFLTPMPPDRSGVADYSAATIKELGKLVDVDVYARAMLAATPEGAAVANVISAFPFVSPQYDRVVGVVGNSHFHLEIFNSLMRYGGACIEHDNRLLGFYRILHGRERARQVAEMELKRAVSGHEIDSWMGDESLLEATFLGELAKSSTPLFLHSKVTTDLVNERLNASAIHLPFSIYRPWTFDPVDLAIKKSARKRLGMEDGEFAIASFGYIHSNKAVEEIMWAIDLLRSWNIPVKLYCVGGWATTDYQPFLDLRSRLGLDETVVFASEYTSDAKYRDFLLASDAGIQLRTHFLGGLSGGLLDCIAAGLPTVANDDMAEAMDAPSYVVRVPDHPSPVLIAEALAEISDRTRDRTKLRGERVHYSNDHSFERYSELLCQSLGLDTKVRSKPKTKEAAP</sequence>
<organism evidence="3 4">
    <name type="scientific">Phyllobacterium brassicacearum</name>
    <dbReference type="NCBI Taxonomy" id="314235"/>
    <lineage>
        <taxon>Bacteria</taxon>
        <taxon>Pseudomonadati</taxon>
        <taxon>Pseudomonadota</taxon>
        <taxon>Alphaproteobacteria</taxon>
        <taxon>Hyphomicrobiales</taxon>
        <taxon>Phyllobacteriaceae</taxon>
        <taxon>Phyllobacterium</taxon>
    </lineage>
</organism>
<reference evidence="4" key="1">
    <citation type="submission" date="2017-11" db="EMBL/GenBank/DDBJ databases">
        <authorList>
            <person name="Kuznetsova I."/>
            <person name="Sazanova A."/>
            <person name="Chirak E."/>
            <person name="Safronova V."/>
            <person name="Willems A."/>
        </authorList>
    </citation>
    <scope>NUCLEOTIDE SEQUENCE [LARGE SCALE GENOMIC DNA]</scope>
    <source>
        <strain evidence="4">STM 196</strain>
    </source>
</reference>
<dbReference type="OrthoDB" id="9790710at2"/>
<name>A0A2P7BB77_9HYPH</name>
<comment type="caution">
    <text evidence="3">The sequence shown here is derived from an EMBL/GenBank/DDBJ whole genome shotgun (WGS) entry which is preliminary data.</text>
</comment>
<feature type="domain" description="Glycosyl transferase family 1" evidence="2">
    <location>
        <begin position="204"/>
        <end position="360"/>
    </location>
</feature>
<dbReference type="PANTHER" id="PTHR46401:SF2">
    <property type="entry name" value="GLYCOSYLTRANSFERASE WBBK-RELATED"/>
    <property type="match status" value="1"/>
</dbReference>
<protein>
    <recommendedName>
        <fullName evidence="2">Glycosyl transferase family 1 domain-containing protein</fullName>
    </recommendedName>
</protein>
<evidence type="ECO:0000259" key="2">
    <source>
        <dbReference type="Pfam" id="PF00534"/>
    </source>
</evidence>
<evidence type="ECO:0000256" key="1">
    <source>
        <dbReference type="ARBA" id="ARBA00022679"/>
    </source>
</evidence>
<dbReference type="SUPFAM" id="SSF53756">
    <property type="entry name" value="UDP-Glycosyltransferase/glycogen phosphorylase"/>
    <property type="match status" value="2"/>
</dbReference>
<evidence type="ECO:0000313" key="3">
    <source>
        <dbReference type="EMBL" id="PSH63737.1"/>
    </source>
</evidence>
<dbReference type="Pfam" id="PF00534">
    <property type="entry name" value="Glycos_transf_1"/>
    <property type="match status" value="1"/>
</dbReference>
<dbReference type="GO" id="GO:0016757">
    <property type="term" value="F:glycosyltransferase activity"/>
    <property type="evidence" value="ECO:0007669"/>
    <property type="project" value="InterPro"/>
</dbReference>
<evidence type="ECO:0000313" key="4">
    <source>
        <dbReference type="Proteomes" id="UP000241444"/>
    </source>
</evidence>
<gene>
    <name evidence="3" type="ORF">CU102_23035</name>
</gene>
<dbReference type="Proteomes" id="UP000241444">
    <property type="component" value="Unassembled WGS sequence"/>
</dbReference>
<dbReference type="AlphaFoldDB" id="A0A2P7BB77"/>